<name>A0A267FFI5_9PLAT</name>
<feature type="compositionally biased region" description="Low complexity" evidence="2">
    <location>
        <begin position="595"/>
        <end position="641"/>
    </location>
</feature>
<evidence type="ECO:0000259" key="3">
    <source>
        <dbReference type="Pfam" id="PF12516"/>
    </source>
</evidence>
<feature type="region of interest" description="Disordered" evidence="2">
    <location>
        <begin position="666"/>
        <end position="708"/>
    </location>
</feature>
<dbReference type="InterPro" id="IPR022194">
    <property type="entry name" value="DUF3719"/>
</dbReference>
<dbReference type="PANTHER" id="PTHR31997:SF1">
    <property type="entry name" value="AGAP003710-PA"/>
    <property type="match status" value="1"/>
</dbReference>
<feature type="compositionally biased region" description="Polar residues" evidence="2">
    <location>
        <begin position="666"/>
        <end position="681"/>
    </location>
</feature>
<feature type="compositionally biased region" description="Polar residues" evidence="2">
    <location>
        <begin position="15"/>
        <end position="28"/>
    </location>
</feature>
<comment type="caution">
    <text evidence="4">The sequence shown here is derived from an EMBL/GenBank/DDBJ whole genome shotgun (WGS) entry which is preliminary data.</text>
</comment>
<feature type="compositionally biased region" description="Low complexity" evidence="2">
    <location>
        <begin position="720"/>
        <end position="730"/>
    </location>
</feature>
<feature type="compositionally biased region" description="Low complexity" evidence="2">
    <location>
        <begin position="575"/>
        <end position="587"/>
    </location>
</feature>
<proteinExistence type="inferred from homology"/>
<dbReference type="PANTHER" id="PTHR31997">
    <property type="entry name" value="AGAP003710-PA"/>
    <property type="match status" value="1"/>
</dbReference>
<dbReference type="AlphaFoldDB" id="A0A267FFI5"/>
<feature type="region of interest" description="Disordered" evidence="2">
    <location>
        <begin position="549"/>
        <end position="643"/>
    </location>
</feature>
<dbReference type="Proteomes" id="UP000215902">
    <property type="component" value="Unassembled WGS sequence"/>
</dbReference>
<feature type="compositionally biased region" description="Low complexity" evidence="2">
    <location>
        <begin position="482"/>
        <end position="494"/>
    </location>
</feature>
<feature type="compositionally biased region" description="Acidic residues" evidence="2">
    <location>
        <begin position="427"/>
        <end position="451"/>
    </location>
</feature>
<dbReference type="STRING" id="282301.A0A267FFI5"/>
<dbReference type="Pfam" id="PF12516">
    <property type="entry name" value="DUF3719"/>
    <property type="match status" value="1"/>
</dbReference>
<protein>
    <recommendedName>
        <fullName evidence="3">DUF3719 domain-containing protein</fullName>
    </recommendedName>
</protein>
<feature type="region of interest" description="Disordered" evidence="2">
    <location>
        <begin position="469"/>
        <end position="507"/>
    </location>
</feature>
<evidence type="ECO:0000313" key="5">
    <source>
        <dbReference type="Proteomes" id="UP000215902"/>
    </source>
</evidence>
<feature type="region of interest" description="Disordered" evidence="2">
    <location>
        <begin position="720"/>
        <end position="739"/>
    </location>
</feature>
<reference evidence="4 5" key="1">
    <citation type="submission" date="2017-06" db="EMBL/GenBank/DDBJ databases">
        <title>A platform for efficient transgenesis in Macrostomum lignano, a flatworm model organism for stem cell research.</title>
        <authorList>
            <person name="Berezikov E."/>
        </authorList>
    </citation>
    <scope>NUCLEOTIDE SEQUENCE [LARGE SCALE GENOMIC DNA]</scope>
    <source>
        <strain evidence="4">DV1</strain>
        <tissue evidence="4">Whole organism</tissue>
    </source>
</reference>
<feature type="compositionally biased region" description="Gly residues" evidence="2">
    <location>
        <begin position="87"/>
        <end position="96"/>
    </location>
</feature>
<organism evidence="4 5">
    <name type="scientific">Macrostomum lignano</name>
    <dbReference type="NCBI Taxonomy" id="282301"/>
    <lineage>
        <taxon>Eukaryota</taxon>
        <taxon>Metazoa</taxon>
        <taxon>Spiralia</taxon>
        <taxon>Lophotrochozoa</taxon>
        <taxon>Platyhelminthes</taxon>
        <taxon>Rhabditophora</taxon>
        <taxon>Macrostomorpha</taxon>
        <taxon>Macrostomida</taxon>
        <taxon>Macrostomidae</taxon>
        <taxon>Macrostomum</taxon>
    </lineage>
</organism>
<dbReference type="EMBL" id="NIVC01001089">
    <property type="protein sequence ID" value="PAA72473.1"/>
    <property type="molecule type" value="Genomic_DNA"/>
</dbReference>
<feature type="compositionally biased region" description="Low complexity" evidence="2">
    <location>
        <begin position="29"/>
        <end position="40"/>
    </location>
</feature>
<feature type="region of interest" description="Disordered" evidence="2">
    <location>
        <begin position="296"/>
        <end position="316"/>
    </location>
</feature>
<feature type="region of interest" description="Disordered" evidence="2">
    <location>
        <begin position="421"/>
        <end position="457"/>
    </location>
</feature>
<accession>A0A267FFI5</accession>
<evidence type="ECO:0000313" key="4">
    <source>
        <dbReference type="EMBL" id="PAA72473.1"/>
    </source>
</evidence>
<gene>
    <name evidence="4" type="ORF">BOX15_Mlig009021g1</name>
</gene>
<sequence length="811" mass="84341">APGRGALEPPIAISLTAQTPQSFIHQEFSSSSSSGSGRRSQNQEKSKKIPSGNASADFGQLAGWNKGQGKRRENETPLLASSTTRVSGGGGGGVGSGVSNEDDDEDDATLSPASSSTGAALPIDGIDLGDVVDDDDAATKVGGRVGGGVGREFELLQAMETDRTSVSSSDDWGDCEYDMLAAQRVNSLFEQIDCLLYRVDTPVVPPKKTQEECSEWAAAFPHLLVRGNRLTTEEFEGEWGDAGVRFFQPPREATPRASAVAAPAATAASTDAATAVPPSLGIDSLCLVGQSAKILQPPTDASSSQIDDNNDDGAEDDPHIALEEILAADGLVEEAIALDDRHLQPAVDRSSDAIPAAAVVATAADEAASAERPSRRSGLPPMTPSLAVRDSLQGAAFDALWLRVAVALRPLCCERLRRSRRRRQLEEHDDDDDDEDVVLVDDDDEDEDVELDVGGSTRAPVVAAAAKSAVISAPGQRPPRQAPSSAASSRASSSTGGGGGRRRRQHLGPLSTAGLSELPLTSAIAATGIGGGVGGEELSHFLNIKSKTLQLRTGRRPNSPPLRDIPESPVPQLSPPALTAALLPPSAEHAHPPLTATTQSSRRMSSAASSRPRSRLSTIPGDSPSPAPGATSTSAMISAAARRSRTSSVEDALGLHVVPLRSAQIPNSAQQIPQPALTRSGTLPPLFDHRRRSAQRPGSGGVRQGAHSSLDLLPSTTFRASSGASATSSSMGLRKSATGALTTTQKHAAAAVHSGGLDVHGRALTTAGHELIEAEPSVGLRRGASPLYFGSTTANSYQQIRRSKQVNTIRR</sequence>
<evidence type="ECO:0000256" key="1">
    <source>
        <dbReference type="ARBA" id="ARBA00008309"/>
    </source>
</evidence>
<keyword evidence="5" id="KW-1185">Reference proteome</keyword>
<feature type="region of interest" description="Disordered" evidence="2">
    <location>
        <begin position="1"/>
        <end position="122"/>
    </location>
</feature>
<feature type="non-terminal residue" evidence="4">
    <location>
        <position position="1"/>
    </location>
</feature>
<dbReference type="OrthoDB" id="2134133at2759"/>
<dbReference type="InterPro" id="IPR039630">
    <property type="entry name" value="FAM149"/>
</dbReference>
<feature type="domain" description="DUF3719" evidence="3">
    <location>
        <begin position="209"/>
        <end position="259"/>
    </location>
</feature>
<comment type="similarity">
    <text evidence="1">Belongs to the FAM149 family.</text>
</comment>
<evidence type="ECO:0000256" key="2">
    <source>
        <dbReference type="SAM" id="MobiDB-lite"/>
    </source>
</evidence>